<protein>
    <submittedName>
        <fullName evidence="3">GGDEF domain-containing protein</fullName>
        <ecNumber evidence="3">2.7.7.65</ecNumber>
    </submittedName>
</protein>
<dbReference type="PROSITE" id="PS50887">
    <property type="entry name" value="GGDEF"/>
    <property type="match status" value="1"/>
</dbReference>
<dbReference type="Gene3D" id="3.30.70.270">
    <property type="match status" value="1"/>
</dbReference>
<feature type="transmembrane region" description="Helical" evidence="1">
    <location>
        <begin position="7"/>
        <end position="27"/>
    </location>
</feature>
<keyword evidence="1" id="KW-0812">Transmembrane</keyword>
<dbReference type="EMBL" id="JBHMAG010000012">
    <property type="protein sequence ID" value="MFB9752694.1"/>
    <property type="molecule type" value="Genomic_DNA"/>
</dbReference>
<keyword evidence="1" id="KW-0472">Membrane</keyword>
<dbReference type="Pfam" id="PF00990">
    <property type="entry name" value="GGDEF"/>
    <property type="match status" value="1"/>
</dbReference>
<dbReference type="InterPro" id="IPR050469">
    <property type="entry name" value="Diguanylate_Cyclase"/>
</dbReference>
<evidence type="ECO:0000256" key="1">
    <source>
        <dbReference type="SAM" id="Phobius"/>
    </source>
</evidence>
<feature type="domain" description="GGDEF" evidence="2">
    <location>
        <begin position="90"/>
        <end position="217"/>
    </location>
</feature>
<dbReference type="GO" id="GO:0052621">
    <property type="term" value="F:diguanylate cyclase activity"/>
    <property type="evidence" value="ECO:0007669"/>
    <property type="project" value="UniProtKB-EC"/>
</dbReference>
<keyword evidence="3" id="KW-0808">Transferase</keyword>
<keyword evidence="1" id="KW-1133">Transmembrane helix</keyword>
<dbReference type="EC" id="2.7.7.65" evidence="3"/>
<gene>
    <name evidence="3" type="ORF">ACFFNY_14100</name>
</gene>
<reference evidence="3 4" key="1">
    <citation type="submission" date="2024-09" db="EMBL/GenBank/DDBJ databases">
        <authorList>
            <person name="Sun Q."/>
            <person name="Mori K."/>
        </authorList>
    </citation>
    <scope>NUCLEOTIDE SEQUENCE [LARGE SCALE GENOMIC DNA]</scope>
    <source>
        <strain evidence="3 4">JCM 12520</strain>
    </source>
</reference>
<dbReference type="InterPro" id="IPR029787">
    <property type="entry name" value="Nucleotide_cyclase"/>
</dbReference>
<evidence type="ECO:0000259" key="2">
    <source>
        <dbReference type="PROSITE" id="PS50887"/>
    </source>
</evidence>
<sequence length="217" mass="25499">MKYRGRFISLLVVVTSSLGLLLYNYVFHGFLDMIYVIATVCFLAIGWGMGKQYDEVKYLSEKDLLTESYNRRFLATIFPKLKQLSDKKSRKLIILLIDVDNFKSINDQYNHSMGDFVLQRISIVLKNLFRVTDYIVRWGGDEFLILVPNPDESWINQPQDRLRLEYKSLSKMISMDVTVSIGYAIYPDEGTELKDLIEIADRKMYRDKYDKNYAQHL</sequence>
<dbReference type="CDD" id="cd01949">
    <property type="entry name" value="GGDEF"/>
    <property type="match status" value="1"/>
</dbReference>
<dbReference type="PANTHER" id="PTHR45138">
    <property type="entry name" value="REGULATORY COMPONENTS OF SENSORY TRANSDUCTION SYSTEM"/>
    <property type="match status" value="1"/>
</dbReference>
<proteinExistence type="predicted"/>
<evidence type="ECO:0000313" key="3">
    <source>
        <dbReference type="EMBL" id="MFB9752694.1"/>
    </source>
</evidence>
<evidence type="ECO:0000313" key="4">
    <source>
        <dbReference type="Proteomes" id="UP001589619"/>
    </source>
</evidence>
<dbReference type="InterPro" id="IPR000160">
    <property type="entry name" value="GGDEF_dom"/>
</dbReference>
<organism evidence="3 4">
    <name type="scientific">Paenibacillus hodogayensis</name>
    <dbReference type="NCBI Taxonomy" id="279208"/>
    <lineage>
        <taxon>Bacteria</taxon>
        <taxon>Bacillati</taxon>
        <taxon>Bacillota</taxon>
        <taxon>Bacilli</taxon>
        <taxon>Bacillales</taxon>
        <taxon>Paenibacillaceae</taxon>
        <taxon>Paenibacillus</taxon>
    </lineage>
</organism>
<name>A0ABV5VWK6_9BACL</name>
<dbReference type="RefSeq" id="WP_344903544.1">
    <property type="nucleotide sequence ID" value="NZ_BAAAYO010000001.1"/>
</dbReference>
<dbReference type="PANTHER" id="PTHR45138:SF6">
    <property type="entry name" value="DIGUANYLATE CYCLASE DGCN"/>
    <property type="match status" value="1"/>
</dbReference>
<keyword evidence="4" id="KW-1185">Reference proteome</keyword>
<feature type="transmembrane region" description="Helical" evidence="1">
    <location>
        <begin position="33"/>
        <end position="50"/>
    </location>
</feature>
<dbReference type="Proteomes" id="UP001589619">
    <property type="component" value="Unassembled WGS sequence"/>
</dbReference>
<dbReference type="SMART" id="SM00267">
    <property type="entry name" value="GGDEF"/>
    <property type="match status" value="1"/>
</dbReference>
<accession>A0ABV5VWK6</accession>
<keyword evidence="3" id="KW-0548">Nucleotidyltransferase</keyword>
<dbReference type="SUPFAM" id="SSF55073">
    <property type="entry name" value="Nucleotide cyclase"/>
    <property type="match status" value="1"/>
</dbReference>
<comment type="caution">
    <text evidence="3">The sequence shown here is derived from an EMBL/GenBank/DDBJ whole genome shotgun (WGS) entry which is preliminary data.</text>
</comment>
<dbReference type="InterPro" id="IPR043128">
    <property type="entry name" value="Rev_trsase/Diguanyl_cyclase"/>
</dbReference>
<dbReference type="NCBIfam" id="TIGR00254">
    <property type="entry name" value="GGDEF"/>
    <property type="match status" value="1"/>
</dbReference>